<reference evidence="2 3" key="1">
    <citation type="submission" date="2022-11" db="EMBL/GenBank/DDBJ databases">
        <title>Nonomuraea corallina sp. nov., a new species of the genus Nonomuraea isolated from sea side sediment in Thai sea.</title>
        <authorList>
            <person name="Ngamcharungchit C."/>
            <person name="Matsumoto A."/>
            <person name="Suriyachadkun C."/>
            <person name="Panbangred W."/>
            <person name="Inahashi Y."/>
            <person name="Intra B."/>
        </authorList>
    </citation>
    <scope>NUCLEOTIDE SEQUENCE [LARGE SCALE GENOMIC DNA]</scope>
    <source>
        <strain evidence="2 3">DSM 43553</strain>
    </source>
</reference>
<feature type="domain" description="DUF1707" evidence="1">
    <location>
        <begin position="6"/>
        <end position="58"/>
    </location>
</feature>
<dbReference type="InterPro" id="IPR012551">
    <property type="entry name" value="DUF1707_SHOCT-like"/>
</dbReference>
<gene>
    <name evidence="2" type="ORF">OUY24_22040</name>
</gene>
<dbReference type="EMBL" id="JAPNUD010000064">
    <property type="protein sequence ID" value="MDA0643318.1"/>
    <property type="molecule type" value="Genomic_DNA"/>
</dbReference>
<comment type="caution">
    <text evidence="2">The sequence shown here is derived from an EMBL/GenBank/DDBJ whole genome shotgun (WGS) entry which is preliminary data.</text>
</comment>
<keyword evidence="3" id="KW-1185">Reference proteome</keyword>
<evidence type="ECO:0000313" key="3">
    <source>
        <dbReference type="Proteomes" id="UP001212498"/>
    </source>
</evidence>
<evidence type="ECO:0000313" key="2">
    <source>
        <dbReference type="EMBL" id="MDA0643318.1"/>
    </source>
</evidence>
<sequence length="186" mass="20576">MSELRMRASDADRERITQQLQQAFTEGRLDQFELEERLERALSAKVYGDLVALVDDLPAAAAGPARDEVTLESTHDSIRRTGDWAVPRRLRIASKHGAVHLDFTEAVVPHRVVEVAFDLKYGAAKIVLPPGASADIDGFRSDWGSTSVADVPGRQQPGALHLVIVGQSKYGGLTVRYPRKRWFTQS</sequence>
<protein>
    <submittedName>
        <fullName evidence="2">DUF1707 domain-containing protein</fullName>
    </submittedName>
</protein>
<name>A0ABT4T1E7_9ACTN</name>
<dbReference type="PANTHER" id="PTHR40763">
    <property type="entry name" value="MEMBRANE PROTEIN-RELATED"/>
    <property type="match status" value="1"/>
</dbReference>
<proteinExistence type="predicted"/>
<evidence type="ECO:0000259" key="1">
    <source>
        <dbReference type="Pfam" id="PF08044"/>
    </source>
</evidence>
<dbReference type="Proteomes" id="UP001212498">
    <property type="component" value="Unassembled WGS sequence"/>
</dbReference>
<organism evidence="2 3">
    <name type="scientific">Nonomuraea ferruginea</name>
    <dbReference type="NCBI Taxonomy" id="46174"/>
    <lineage>
        <taxon>Bacteria</taxon>
        <taxon>Bacillati</taxon>
        <taxon>Actinomycetota</taxon>
        <taxon>Actinomycetes</taxon>
        <taxon>Streptosporangiales</taxon>
        <taxon>Streptosporangiaceae</taxon>
        <taxon>Nonomuraea</taxon>
    </lineage>
</organism>
<dbReference type="RefSeq" id="WP_246639423.1">
    <property type="nucleotide sequence ID" value="NZ_BAABFD010000011.1"/>
</dbReference>
<accession>A0ABT4T1E7</accession>
<dbReference type="PANTHER" id="PTHR40763:SF5">
    <property type="entry name" value="MEMBRANE PROTEIN"/>
    <property type="match status" value="1"/>
</dbReference>
<dbReference type="Pfam" id="PF08044">
    <property type="entry name" value="DUF1707"/>
    <property type="match status" value="1"/>
</dbReference>